<dbReference type="Proteomes" id="UP000001968">
    <property type="component" value="Chromosome"/>
</dbReference>
<dbReference type="EMBL" id="CP000448">
    <property type="protein sequence ID" value="ABI68417.1"/>
    <property type="molecule type" value="Genomic_DNA"/>
</dbReference>
<dbReference type="AlphaFoldDB" id="Q0AXY7"/>
<name>Q0AXY7_SYNWW</name>
<dbReference type="eggNOG" id="COG0826">
    <property type="taxonomic scope" value="Bacteria"/>
</dbReference>
<dbReference type="STRING" id="335541.Swol_1107"/>
<keyword evidence="3" id="KW-1185">Reference proteome</keyword>
<evidence type="ECO:0000313" key="2">
    <source>
        <dbReference type="EMBL" id="ABI68417.1"/>
    </source>
</evidence>
<gene>
    <name evidence="2" type="ordered locus">Swol_1107</name>
</gene>
<dbReference type="KEGG" id="swo:Swol_1107"/>
<dbReference type="RefSeq" id="WP_011640521.1">
    <property type="nucleotide sequence ID" value="NC_008346.1"/>
</dbReference>
<evidence type="ECO:0000313" key="3">
    <source>
        <dbReference type="Proteomes" id="UP000001968"/>
    </source>
</evidence>
<reference evidence="3" key="1">
    <citation type="journal article" date="2010" name="Environ. Microbiol.">
        <title>The genome of Syntrophomonas wolfei: new insights into syntrophic metabolism and biohydrogen production.</title>
        <authorList>
            <person name="Sieber J.R."/>
            <person name="Sims D.R."/>
            <person name="Han C."/>
            <person name="Kim E."/>
            <person name="Lykidis A."/>
            <person name="Lapidus A.L."/>
            <person name="McDonnald E."/>
            <person name="Rohlin L."/>
            <person name="Culley D.E."/>
            <person name="Gunsalus R."/>
            <person name="McInerney M.J."/>
        </authorList>
    </citation>
    <scope>NUCLEOTIDE SEQUENCE [LARGE SCALE GENOMIC DNA]</scope>
    <source>
        <strain evidence="3">DSM 2245B / Goettingen</strain>
    </source>
</reference>
<feature type="domain" description="Peptidase U32 collagenase" evidence="1">
    <location>
        <begin position="387"/>
        <end position="503"/>
    </location>
</feature>
<proteinExistence type="predicted"/>
<dbReference type="Pfam" id="PF12392">
    <property type="entry name" value="DUF3656"/>
    <property type="match status" value="1"/>
</dbReference>
<dbReference type="PANTHER" id="PTHR30217">
    <property type="entry name" value="PEPTIDASE U32 FAMILY"/>
    <property type="match status" value="1"/>
</dbReference>
<dbReference type="PANTHER" id="PTHR30217:SF10">
    <property type="entry name" value="23S RRNA 5-HYDROXYCYTIDINE C2501 SYNTHASE"/>
    <property type="match status" value="1"/>
</dbReference>
<dbReference type="HOGENOM" id="CLU_011540_4_0_9"/>
<protein>
    <submittedName>
        <fullName evidence="2">Peptidase U32</fullName>
    </submittedName>
</protein>
<dbReference type="InterPro" id="IPR001539">
    <property type="entry name" value="Peptidase_U32"/>
</dbReference>
<evidence type="ECO:0000259" key="1">
    <source>
        <dbReference type="Pfam" id="PF12392"/>
    </source>
</evidence>
<accession>Q0AXY7</accession>
<organism evidence="2 3">
    <name type="scientific">Syntrophomonas wolfei subsp. wolfei (strain DSM 2245B / Goettingen)</name>
    <dbReference type="NCBI Taxonomy" id="335541"/>
    <lineage>
        <taxon>Bacteria</taxon>
        <taxon>Bacillati</taxon>
        <taxon>Bacillota</taxon>
        <taxon>Clostridia</taxon>
        <taxon>Eubacteriales</taxon>
        <taxon>Syntrophomonadaceae</taxon>
        <taxon>Syntrophomonas</taxon>
    </lineage>
</organism>
<dbReference type="InterPro" id="IPR020988">
    <property type="entry name" value="Pept_U32_collagenase"/>
</dbReference>
<sequence length="836" mass="93509">MELLAPAGNWEAFLAAMANGADAVYLGGQSFSARHYAENFNKERIDDALNYAHLRNKKVYVTVNTLIADHEFASALDYIRDLYKMGVDAVIVQDIGLTHALRKLIPDLRLHASTQMTVHNSAGAILLREEGVKRVVLAREMSRDELAKICCEVKDIEFEVFVHGALCYSYSGQCLFSSLVGGRSGNRGRCAQPCRLAYQLFSRTEDTPVASEGRHLLSPADLCLIEQLGDLQRIGIHSLKIEGRMKRAEYVAVVTRAYREVLDSMAVNPGSTVSPELRKRLERIFNRNFTAGYFLMDRAGYLSPKRPNNRGIYIGRVVEQSQDFTTRIKLTEELRVGDGLEIWVKKGQGPAFTVKDILLQGKRVSQAESGDIVNLKIEGRAGAGDRVFKTYDSELMENAQASIEAASRSKLPLDILVSLQEGEPLSLLISDGEGRQVKVKSTGLLQKAEKHPLTFEVLQEKMERLGNTPFYLRHLSLSGEENLMIPFSELNETRRRGCDAILQLLRGGPLLSEDDELAYRHIKDKYLYIPGSPSRQGDSHTQAQGKSLPLLSVTVSGIAEAYSALEAGADKVYLQLAALGKGVVPRKGDLKRLLQAATTANREVVPALSRIHHSSDKPQPDFLAEEGVGAIMVGNLGDLRAFLGRDIGIYTDYSLNVFNSYSLRFLLDLGVKGVCLSPELSWKQLQSFGNIDKVEMLVHGELLLMISRHCILGSVMGRKDAVCSGYCRQDSFFLRDEKGFEFPVLSDRDCRFYLFNSRTLCMIEDLEKFLLLGPGSLRIEAYRYNERQVSRIVGIYRKALQEIKFGQRPELAEYKKQLMDSSFSPFTRGHYYRGVL</sequence>
<dbReference type="Pfam" id="PF01136">
    <property type="entry name" value="Peptidase_U32"/>
    <property type="match status" value="2"/>
</dbReference>
<dbReference type="InterPro" id="IPR051454">
    <property type="entry name" value="RNA/ubiquinone_mod_enzymes"/>
</dbReference>